<dbReference type="PANTHER" id="PTHR33481:SF1">
    <property type="entry name" value="ENDONUCLEASE_EXONUCLEASE_PHOSPHATASE DOMAIN-CONTAINING PROTEIN-RELATED"/>
    <property type="match status" value="1"/>
</dbReference>
<gene>
    <name evidence="3" type="ORF">N7494_005051</name>
</gene>
<evidence type="ECO:0000259" key="2">
    <source>
        <dbReference type="PROSITE" id="PS50878"/>
    </source>
</evidence>
<dbReference type="CDD" id="cd01650">
    <property type="entry name" value="RT_nLTR_like"/>
    <property type="match status" value="1"/>
</dbReference>
<proteinExistence type="predicted"/>
<evidence type="ECO:0000313" key="3">
    <source>
        <dbReference type="EMBL" id="KAJ5543772.1"/>
    </source>
</evidence>
<dbReference type="PANTHER" id="PTHR33481">
    <property type="entry name" value="REVERSE TRANSCRIPTASE"/>
    <property type="match status" value="1"/>
</dbReference>
<dbReference type="InterPro" id="IPR043502">
    <property type="entry name" value="DNA/RNA_pol_sf"/>
</dbReference>
<accession>A0AAD6CXF8</accession>
<dbReference type="PROSITE" id="PS50878">
    <property type="entry name" value="RT_POL"/>
    <property type="match status" value="1"/>
</dbReference>
<dbReference type="InterPro" id="IPR036691">
    <property type="entry name" value="Endo/exonu/phosph_ase_sf"/>
</dbReference>
<evidence type="ECO:0000313" key="4">
    <source>
        <dbReference type="Proteomes" id="UP001220324"/>
    </source>
</evidence>
<comment type="caution">
    <text evidence="3">The sequence shown here is derived from an EMBL/GenBank/DDBJ whole genome shotgun (WGS) entry which is preliminary data.</text>
</comment>
<dbReference type="Pfam" id="PF00078">
    <property type="entry name" value="RVT_1"/>
    <property type="match status" value="1"/>
</dbReference>
<feature type="domain" description="Reverse transcriptase" evidence="2">
    <location>
        <begin position="312"/>
        <end position="588"/>
    </location>
</feature>
<dbReference type="AlphaFoldDB" id="A0AAD6CXF8"/>
<dbReference type="InterPro" id="IPR000477">
    <property type="entry name" value="RT_dom"/>
</dbReference>
<sequence length="887" mass="99385">MADWGLNSLPPRGTVTREEGPYRSTIDLVLASTGLSRRVTRCHIHPVEHGSDHRAIETTFQCEVPPAPPPITRFSFRDAPWADIRRELRDLKSEIIDVTDCSELDRIAGRLTGRIGAAIHHLVPVARPSRYGKRWWTRELTALRDTYTWTRNQCTQARRYGSDCGALEDHALYLRRQYHRAIRDAKRLHWREFLANTDNVWKAARYLQSRDQSMGQVPTLRSGEQTVNDDQGKAHVLLETFFPPLPQIQDEPPRDRSLPDALPMEMLTEHEIEDALRRMAPWKAPGPDGLPVVVWQQVWPTVKHWVVEIFEASLRLSYFPLAWKVAKIVVIPKGGRDPSLPKSYRPISLLATLGKVLEAVVANRISALVEKHQLLPTNHFGARRRRSCEQALNILIEKIHDAWREGKVLSLVSFDVKGAYNGVHPGVLLRRLRERRIPEVLIRWVGSFCSSRRASIVVNMYHSEEMAIEHAGLPQGSPLSPVLFLFLNANLVDVPITRRKGAIAFVDDYTRWTVGASAEVNTTVLQQKVVPRALEWAAQSGAAFEAEKTSFIHFTRNQRQRQLPALPLYVNGATVAPASEVKILGVILDQGLRFRSHIGKAANKGIKAVLALRRLRGLPPSVARQLFTSAVASKIDYAASVWCPLRPDATVAAGITRPFETIQRVASQAIVGVFRSTAVTIAEAEDHSDHGSRHSTVGDGRKSPFAAAENSEVKPPPWARIQLRASALRWARVNTKQHRKGNFRLSTTGRFTRQLDSALPGPHTRVLYDSLDREKASIPAQLRTGHARLNGYLHRIGKADSDVCECGVERETVSHFLLRCTRWDKQRCALAEIVGPSLGSLSKMLGGKPEATEETSELNERAWTPDVKTVRAVIAFAMQTGRLAPEG</sequence>
<organism evidence="3 4">
    <name type="scientific">Penicillium frequentans</name>
    <dbReference type="NCBI Taxonomy" id="3151616"/>
    <lineage>
        <taxon>Eukaryota</taxon>
        <taxon>Fungi</taxon>
        <taxon>Dikarya</taxon>
        <taxon>Ascomycota</taxon>
        <taxon>Pezizomycotina</taxon>
        <taxon>Eurotiomycetes</taxon>
        <taxon>Eurotiomycetidae</taxon>
        <taxon>Eurotiales</taxon>
        <taxon>Aspergillaceae</taxon>
        <taxon>Penicillium</taxon>
    </lineage>
</organism>
<evidence type="ECO:0000256" key="1">
    <source>
        <dbReference type="SAM" id="MobiDB-lite"/>
    </source>
</evidence>
<dbReference type="SUPFAM" id="SSF56219">
    <property type="entry name" value="DNase I-like"/>
    <property type="match status" value="1"/>
</dbReference>
<keyword evidence="4" id="KW-1185">Reference proteome</keyword>
<dbReference type="Proteomes" id="UP001220324">
    <property type="component" value="Unassembled WGS sequence"/>
</dbReference>
<reference evidence="3 4" key="1">
    <citation type="journal article" date="2023" name="IMA Fungus">
        <title>Comparative genomic study of the Penicillium genus elucidates a diverse pangenome and 15 lateral gene transfer events.</title>
        <authorList>
            <person name="Petersen C."/>
            <person name="Sorensen T."/>
            <person name="Nielsen M.R."/>
            <person name="Sondergaard T.E."/>
            <person name="Sorensen J.L."/>
            <person name="Fitzpatrick D.A."/>
            <person name="Frisvad J.C."/>
            <person name="Nielsen K.L."/>
        </authorList>
    </citation>
    <scope>NUCLEOTIDE SEQUENCE [LARGE SCALE GENOMIC DNA]</scope>
    <source>
        <strain evidence="3 4">IBT 35679</strain>
    </source>
</reference>
<dbReference type="Gene3D" id="3.60.10.10">
    <property type="entry name" value="Endonuclease/exonuclease/phosphatase"/>
    <property type="match status" value="1"/>
</dbReference>
<feature type="region of interest" description="Disordered" evidence="1">
    <location>
        <begin position="684"/>
        <end position="712"/>
    </location>
</feature>
<dbReference type="SUPFAM" id="SSF56672">
    <property type="entry name" value="DNA/RNA polymerases"/>
    <property type="match status" value="1"/>
</dbReference>
<protein>
    <recommendedName>
        <fullName evidence="2">Reverse transcriptase domain-containing protein</fullName>
    </recommendedName>
</protein>
<name>A0AAD6CXF8_9EURO</name>
<dbReference type="EMBL" id="JAQIZZ010000004">
    <property type="protein sequence ID" value="KAJ5543772.1"/>
    <property type="molecule type" value="Genomic_DNA"/>
</dbReference>